<proteinExistence type="predicted"/>
<evidence type="ECO:0000313" key="2">
    <source>
        <dbReference type="Proteomes" id="UP000689195"/>
    </source>
</evidence>
<keyword evidence="2" id="KW-1185">Reference proteome</keyword>
<reference evidence="1" key="1">
    <citation type="submission" date="2021-01" db="EMBL/GenBank/DDBJ databases">
        <authorList>
            <consortium name="Genoscope - CEA"/>
            <person name="William W."/>
        </authorList>
    </citation>
    <scope>NUCLEOTIDE SEQUENCE</scope>
</reference>
<gene>
    <name evidence="1" type="ORF">PPENT_87.1.T0830035</name>
</gene>
<sequence>MGCAGQKQNQKQSQNMLHLQSQSISIYHSKRKMCIESLPMNDPKQQIQLYRSIDISKDQEFVLKSVKKFIPKNSESPNSTPKFNQSLQFGIGIGNHRNKVIL</sequence>
<dbReference type="Proteomes" id="UP000689195">
    <property type="component" value="Unassembled WGS sequence"/>
</dbReference>
<organism evidence="1 2">
    <name type="scientific">Paramecium pentaurelia</name>
    <dbReference type="NCBI Taxonomy" id="43138"/>
    <lineage>
        <taxon>Eukaryota</taxon>
        <taxon>Sar</taxon>
        <taxon>Alveolata</taxon>
        <taxon>Ciliophora</taxon>
        <taxon>Intramacronucleata</taxon>
        <taxon>Oligohymenophorea</taxon>
        <taxon>Peniculida</taxon>
        <taxon>Parameciidae</taxon>
        <taxon>Paramecium</taxon>
    </lineage>
</organism>
<accession>A0A8S1W310</accession>
<comment type="caution">
    <text evidence="1">The sequence shown here is derived from an EMBL/GenBank/DDBJ whole genome shotgun (WGS) entry which is preliminary data.</text>
</comment>
<dbReference type="EMBL" id="CAJJDO010000083">
    <property type="protein sequence ID" value="CAD8184384.1"/>
    <property type="molecule type" value="Genomic_DNA"/>
</dbReference>
<evidence type="ECO:0000313" key="1">
    <source>
        <dbReference type="EMBL" id="CAD8184384.1"/>
    </source>
</evidence>
<protein>
    <submittedName>
        <fullName evidence="1">Uncharacterized protein</fullName>
    </submittedName>
</protein>
<dbReference type="OrthoDB" id="298986at2759"/>
<dbReference type="AlphaFoldDB" id="A0A8S1W310"/>
<name>A0A8S1W310_9CILI</name>